<dbReference type="Gene3D" id="3.90.550.10">
    <property type="entry name" value="Spore Coat Polysaccharide Biosynthesis Protein SpsA, Chain A"/>
    <property type="match status" value="1"/>
</dbReference>
<evidence type="ECO:0000313" key="2">
    <source>
        <dbReference type="EMBL" id="MBK5927323.1"/>
    </source>
</evidence>
<sequence>MTVVVTYEDRAEAFVGVELLARSLLRHDPGLRLEVQSPSDALAARLEGLDHVTVVPTPDLAGRHWNVKPAVIGRALDRHERVLWLDTDVILCGPLSPVLARHSPGTLVVGSEYPDPEGIAGRIRTRGFGLHDLRRLPHSVNSGSILADRSHCEVIKAWTRLLERDDYRAAQRRPAAQRPMAMVGDQDALWAALLAHEGPLRAVDYFLPGREMLLHEGASRFSVAHRIAVLRGARPAFVHMLGSYKPWDFATAPDPRADLSRYLHFVSFELSPYAAAARPLASAIGDPAWLRRRSWMARGLDAMAFGNVALGGAPLALLASGLSAAARLRRRLRR</sequence>
<gene>
    <name evidence="2" type="ORF">CCR87_08285</name>
</gene>
<keyword evidence="3" id="KW-1185">Reference proteome</keyword>
<feature type="transmembrane region" description="Helical" evidence="1">
    <location>
        <begin position="302"/>
        <end position="326"/>
    </location>
</feature>
<protein>
    <recommendedName>
        <fullName evidence="4">Glycosyl transferase family 8</fullName>
    </recommendedName>
</protein>
<evidence type="ECO:0000313" key="3">
    <source>
        <dbReference type="Proteomes" id="UP000706333"/>
    </source>
</evidence>
<dbReference type="AlphaFoldDB" id="A0A934TKK6"/>
<keyword evidence="1" id="KW-0812">Transmembrane</keyword>
<organism evidence="2 3">
    <name type="scientific">Rhodobaculum claviforme</name>
    <dbReference type="NCBI Taxonomy" id="1549854"/>
    <lineage>
        <taxon>Bacteria</taxon>
        <taxon>Pseudomonadati</taxon>
        <taxon>Pseudomonadota</taxon>
        <taxon>Alphaproteobacteria</taxon>
        <taxon>Rhodobacterales</taxon>
        <taxon>Paracoccaceae</taxon>
        <taxon>Rhodobaculum</taxon>
    </lineage>
</organism>
<evidence type="ECO:0000256" key="1">
    <source>
        <dbReference type="SAM" id="Phobius"/>
    </source>
</evidence>
<evidence type="ECO:0008006" key="4">
    <source>
        <dbReference type="Google" id="ProtNLM"/>
    </source>
</evidence>
<accession>A0A934TKK6</accession>
<dbReference type="Proteomes" id="UP000706333">
    <property type="component" value="Unassembled WGS sequence"/>
</dbReference>
<name>A0A934TKK6_9RHOB</name>
<dbReference type="EMBL" id="NHSD01000232">
    <property type="protein sequence ID" value="MBK5927323.1"/>
    <property type="molecule type" value="Genomic_DNA"/>
</dbReference>
<proteinExistence type="predicted"/>
<reference evidence="2" key="1">
    <citation type="submission" date="2017-05" db="EMBL/GenBank/DDBJ databases">
        <authorList>
            <person name="Imhoff J.F."/>
            <person name="Rahn T."/>
            <person name="Kuenzel S."/>
            <person name="Neulinger S.C."/>
        </authorList>
    </citation>
    <scope>NUCLEOTIDE SEQUENCE</scope>
    <source>
        <strain evidence="2">LMG 28126</strain>
    </source>
</reference>
<keyword evidence="1" id="KW-1133">Transmembrane helix</keyword>
<dbReference type="InterPro" id="IPR029044">
    <property type="entry name" value="Nucleotide-diphossugar_trans"/>
</dbReference>
<comment type="caution">
    <text evidence="2">The sequence shown here is derived from an EMBL/GenBank/DDBJ whole genome shotgun (WGS) entry which is preliminary data.</text>
</comment>
<reference evidence="2" key="2">
    <citation type="journal article" date="2020" name="Microorganisms">
        <title>Osmotic Adaptation and Compatible Solute Biosynthesis of Phototrophic Bacteria as Revealed from Genome Analyses.</title>
        <authorList>
            <person name="Imhoff J.F."/>
            <person name="Rahn T."/>
            <person name="Kunzel S."/>
            <person name="Keller A."/>
            <person name="Neulinger S.C."/>
        </authorList>
    </citation>
    <scope>NUCLEOTIDE SEQUENCE</scope>
    <source>
        <strain evidence="2">LMG 28126</strain>
    </source>
</reference>
<dbReference type="SUPFAM" id="SSF53448">
    <property type="entry name" value="Nucleotide-diphospho-sugar transferases"/>
    <property type="match status" value="1"/>
</dbReference>
<keyword evidence="1" id="KW-0472">Membrane</keyword>
<dbReference type="RefSeq" id="WP_201157084.1">
    <property type="nucleotide sequence ID" value="NZ_NHSD01000232.1"/>
</dbReference>